<comment type="caution">
    <text evidence="2">The sequence shown here is derived from an EMBL/GenBank/DDBJ whole genome shotgun (WGS) entry which is preliminary data.</text>
</comment>
<organism evidence="2 3">
    <name type="scientific">Ensete ventricosum</name>
    <name type="common">Abyssinian banana</name>
    <name type="synonym">Musa ensete</name>
    <dbReference type="NCBI Taxonomy" id="4639"/>
    <lineage>
        <taxon>Eukaryota</taxon>
        <taxon>Viridiplantae</taxon>
        <taxon>Streptophyta</taxon>
        <taxon>Embryophyta</taxon>
        <taxon>Tracheophyta</taxon>
        <taxon>Spermatophyta</taxon>
        <taxon>Magnoliopsida</taxon>
        <taxon>Liliopsida</taxon>
        <taxon>Zingiberales</taxon>
        <taxon>Musaceae</taxon>
        <taxon>Ensete</taxon>
    </lineage>
</organism>
<evidence type="ECO:0000313" key="2">
    <source>
        <dbReference type="EMBL" id="RRT73730.1"/>
    </source>
</evidence>
<feature type="transmembrane region" description="Helical" evidence="1">
    <location>
        <begin position="17"/>
        <end position="35"/>
    </location>
</feature>
<reference evidence="2 3" key="1">
    <citation type="journal article" date="2014" name="Agronomy (Basel)">
        <title>A Draft Genome Sequence for Ensete ventricosum, the Drought-Tolerant Tree Against Hunger.</title>
        <authorList>
            <person name="Harrison J."/>
            <person name="Moore K.A."/>
            <person name="Paszkiewicz K."/>
            <person name="Jones T."/>
            <person name="Grant M."/>
            <person name="Ambacheew D."/>
            <person name="Muzemil S."/>
            <person name="Studholme D.J."/>
        </authorList>
    </citation>
    <scope>NUCLEOTIDE SEQUENCE [LARGE SCALE GENOMIC DNA]</scope>
</reference>
<protein>
    <submittedName>
        <fullName evidence="2">Uncharacterized protein</fullName>
    </submittedName>
</protein>
<evidence type="ECO:0000256" key="1">
    <source>
        <dbReference type="SAM" id="Phobius"/>
    </source>
</evidence>
<dbReference type="AlphaFoldDB" id="A0A427ABY8"/>
<sequence>MEEADKTSPADGEQTRMIFLLCMFGCMLTSIFSEGRVVNFEDQRNCNLLSTAILFLEFFSDLVSSAFRKLTGSWELLQFMTQVITTMLLVTVRIAAWLCRCISYRDTREMD</sequence>
<proteinExistence type="predicted"/>
<gene>
    <name evidence="2" type="ORF">B296_00024103</name>
</gene>
<feature type="transmembrane region" description="Helical" evidence="1">
    <location>
        <begin position="47"/>
        <end position="67"/>
    </location>
</feature>
<keyword evidence="1" id="KW-1133">Transmembrane helix</keyword>
<name>A0A427ABY8_ENSVE</name>
<dbReference type="Proteomes" id="UP000287651">
    <property type="component" value="Unassembled WGS sequence"/>
</dbReference>
<feature type="transmembrane region" description="Helical" evidence="1">
    <location>
        <begin position="79"/>
        <end position="99"/>
    </location>
</feature>
<evidence type="ECO:0000313" key="3">
    <source>
        <dbReference type="Proteomes" id="UP000287651"/>
    </source>
</evidence>
<keyword evidence="1" id="KW-0812">Transmembrane</keyword>
<accession>A0A427ABY8</accession>
<keyword evidence="1" id="KW-0472">Membrane</keyword>
<dbReference type="EMBL" id="AMZH03003004">
    <property type="protein sequence ID" value="RRT73730.1"/>
    <property type="molecule type" value="Genomic_DNA"/>
</dbReference>